<evidence type="ECO:0000313" key="2">
    <source>
        <dbReference type="Proteomes" id="UP000248132"/>
    </source>
</evidence>
<dbReference type="EMBL" id="QKMR01000002">
    <property type="protein sequence ID" value="PYG89701.1"/>
    <property type="molecule type" value="Genomic_DNA"/>
</dbReference>
<proteinExistence type="predicted"/>
<keyword evidence="2" id="KW-1185">Reference proteome</keyword>
<gene>
    <name evidence="1" type="ORF">LY28_00293</name>
</gene>
<comment type="caution">
    <text evidence="1">The sequence shown here is derived from an EMBL/GenBank/DDBJ whole genome shotgun (WGS) entry which is preliminary data.</text>
</comment>
<evidence type="ECO:0000313" key="1">
    <source>
        <dbReference type="EMBL" id="PYG89701.1"/>
    </source>
</evidence>
<organism evidence="1 2">
    <name type="scientific">Ruminiclostridium sufflavum DSM 19573</name>
    <dbReference type="NCBI Taxonomy" id="1121337"/>
    <lineage>
        <taxon>Bacteria</taxon>
        <taxon>Bacillati</taxon>
        <taxon>Bacillota</taxon>
        <taxon>Clostridia</taxon>
        <taxon>Eubacteriales</taxon>
        <taxon>Oscillospiraceae</taxon>
        <taxon>Ruminiclostridium</taxon>
    </lineage>
</organism>
<accession>A0A318YAV0</accession>
<protein>
    <submittedName>
        <fullName evidence="1">Uncharacterized protein</fullName>
    </submittedName>
</protein>
<name>A0A318YAV0_9FIRM</name>
<dbReference type="Proteomes" id="UP000248132">
    <property type="component" value="Unassembled WGS sequence"/>
</dbReference>
<dbReference type="RefSeq" id="WP_165835463.1">
    <property type="nucleotide sequence ID" value="NZ_QKMR01000002.1"/>
</dbReference>
<reference evidence="1 2" key="1">
    <citation type="submission" date="2018-06" db="EMBL/GenBank/DDBJ databases">
        <title>Genomic Encyclopedia of Type Strains, Phase I: the one thousand microbial genomes (KMG-I) project.</title>
        <authorList>
            <person name="Kyrpides N."/>
        </authorList>
    </citation>
    <scope>NUCLEOTIDE SEQUENCE [LARGE SCALE GENOMIC DNA]</scope>
    <source>
        <strain evidence="1 2">DSM 19573</strain>
    </source>
</reference>
<sequence length="55" mass="6471">MPEKVIIKPDITPEERLKRLNNIADVLTRITGFKYEYIDNDKLPEEQRTKAIGKK</sequence>
<dbReference type="AlphaFoldDB" id="A0A318YAV0"/>